<keyword evidence="1" id="KW-0472">Membrane</keyword>
<keyword evidence="1" id="KW-1133">Transmembrane helix</keyword>
<dbReference type="OrthoDB" id="9789943at2"/>
<evidence type="ECO:0000313" key="3">
    <source>
        <dbReference type="Proteomes" id="UP000187651"/>
    </source>
</evidence>
<dbReference type="AlphaFoldDB" id="A0A1G9W2A1"/>
<dbReference type="PANTHER" id="PTHR34351">
    <property type="entry name" value="SLR1927 PROTEIN-RELATED"/>
    <property type="match status" value="1"/>
</dbReference>
<sequence>MNIILMIVAVALVYFFVVTLYRKNWSKNLKMNLNFESRNVIRGDSTNLVLTVSNAKKLPLAMINTKFQLDKSLYFTDIDTNSTTTDRTYRNDVFSLGPNQKITRRIPIKCLKRGVFTLDNLEIVFNGVFMDEVNVCKQDDTAFITVYPQAIDVNKLGIINNSLEGDLTKKKYLFEDKFAFRSIREYNYNDNLKSVNWKASAKTGQLMVNEYDETMSRNVCILLNLEKDRQLESLEIIENSIELCSGFATKFLKEGVNLSLYSNARDYLEGAEIKLTSGSGVAHLKTINALLARVDASKEKRDFKEIIKEVQIKRDSIYVIISANRQKELVDLINEKFKNDKDSLWVVPHFRGENISQFTELKSLEFEIDQNIGGKL</sequence>
<dbReference type="RefSeq" id="WP_074521332.1">
    <property type="nucleotide sequence ID" value="NZ_FNHZ01000002.1"/>
</dbReference>
<feature type="transmembrane region" description="Helical" evidence="1">
    <location>
        <begin position="6"/>
        <end position="22"/>
    </location>
</feature>
<proteinExistence type="predicted"/>
<keyword evidence="1" id="KW-0812">Transmembrane</keyword>
<evidence type="ECO:0000256" key="1">
    <source>
        <dbReference type="SAM" id="Phobius"/>
    </source>
</evidence>
<evidence type="ECO:0000313" key="2">
    <source>
        <dbReference type="EMBL" id="SDM78423.1"/>
    </source>
</evidence>
<keyword evidence="3" id="KW-1185">Reference proteome</keyword>
<protein>
    <submittedName>
        <fullName evidence="2">Uncharacterized conserved protein, DUF58 family, contains vWF domain</fullName>
    </submittedName>
</protein>
<dbReference type="EMBL" id="FNHZ01000002">
    <property type="protein sequence ID" value="SDM78423.1"/>
    <property type="molecule type" value="Genomic_DNA"/>
</dbReference>
<organism evidence="2 3">
    <name type="scientific">Lachnospira pectinoschiza</name>
    <dbReference type="NCBI Taxonomy" id="28052"/>
    <lineage>
        <taxon>Bacteria</taxon>
        <taxon>Bacillati</taxon>
        <taxon>Bacillota</taxon>
        <taxon>Clostridia</taxon>
        <taxon>Lachnospirales</taxon>
        <taxon>Lachnospiraceae</taxon>
        <taxon>Lachnospira</taxon>
    </lineage>
</organism>
<dbReference type="PANTHER" id="PTHR34351:SF2">
    <property type="entry name" value="DUF58 DOMAIN-CONTAINING PROTEIN"/>
    <property type="match status" value="1"/>
</dbReference>
<reference evidence="3" key="1">
    <citation type="submission" date="2016-10" db="EMBL/GenBank/DDBJ databases">
        <authorList>
            <person name="Varghese N."/>
            <person name="Submissions S."/>
        </authorList>
    </citation>
    <scope>NUCLEOTIDE SEQUENCE [LARGE SCALE GENOMIC DNA]</scope>
    <source>
        <strain evidence="3">M83</strain>
    </source>
</reference>
<gene>
    <name evidence="2" type="ORF">SAMN05216544_1159</name>
</gene>
<dbReference type="Proteomes" id="UP000187651">
    <property type="component" value="Unassembled WGS sequence"/>
</dbReference>
<name>A0A1G9W2A1_9FIRM</name>
<accession>A0A1G9W2A1</accession>